<organism evidence="2">
    <name type="scientific">Streptomyces sp. gb1(2016)</name>
    <dbReference type="NCBI Taxonomy" id="1828321"/>
    <lineage>
        <taxon>Bacteria</taxon>
        <taxon>Bacillati</taxon>
        <taxon>Actinomycetota</taxon>
        <taxon>Actinomycetes</taxon>
        <taxon>Kitasatosporales</taxon>
        <taxon>Streptomycetaceae</taxon>
        <taxon>Streptomyces</taxon>
    </lineage>
</organism>
<sequence length="61" mass="6489">MSTEHLDWFKSSHSAGDGGECVEVAATEHAVLVRDSKDVSRPHLAVSPAGWTHFLRCAAGA</sequence>
<accession>A0A652KMP9</accession>
<gene>
    <name evidence="2" type="ORF">EAO74_31700</name>
</gene>
<evidence type="ECO:0000259" key="1">
    <source>
        <dbReference type="Pfam" id="PF04149"/>
    </source>
</evidence>
<dbReference type="InterPro" id="IPR007278">
    <property type="entry name" value="DUF397"/>
</dbReference>
<dbReference type="Pfam" id="PF04149">
    <property type="entry name" value="DUF397"/>
    <property type="match status" value="1"/>
</dbReference>
<dbReference type="EMBL" id="RDBM01000037">
    <property type="protein sequence ID" value="TXS24922.1"/>
    <property type="molecule type" value="Genomic_DNA"/>
</dbReference>
<comment type="caution">
    <text evidence="2">The sequence shown here is derived from an EMBL/GenBank/DDBJ whole genome shotgun (WGS) entry which is preliminary data.</text>
</comment>
<name>A0A652KMP9_9ACTN</name>
<protein>
    <submittedName>
        <fullName evidence="2">DUF397 domain-containing protein</fullName>
    </submittedName>
</protein>
<feature type="domain" description="DUF397" evidence="1">
    <location>
        <begin position="6"/>
        <end position="56"/>
    </location>
</feature>
<dbReference type="AlphaFoldDB" id="A0A652KMP9"/>
<dbReference type="RefSeq" id="WP_147985429.1">
    <property type="nucleotide sequence ID" value="NZ_RDBM01000037.1"/>
</dbReference>
<reference evidence="2" key="1">
    <citation type="submission" date="2018-10" db="EMBL/GenBank/DDBJ databases">
        <authorList>
            <person name="Hariharan J."/>
            <person name="Choudoir M.J."/>
            <person name="Diebold P."/>
            <person name="Panke-Buisse K."/>
            <person name="Campbell A.N."/>
            <person name="Buckley D.H."/>
        </authorList>
    </citation>
    <scope>NUCLEOTIDE SEQUENCE</scope>
    <source>
        <strain evidence="2">Gb1</strain>
    </source>
</reference>
<evidence type="ECO:0000313" key="2">
    <source>
        <dbReference type="EMBL" id="TXS24922.1"/>
    </source>
</evidence>
<proteinExistence type="predicted"/>